<dbReference type="EMBL" id="CAJJDO010000116">
    <property type="protein sequence ID" value="CAD8197607.1"/>
    <property type="molecule type" value="Genomic_DNA"/>
</dbReference>
<sequence length="201" mass="24091">MKKLNQQKNCTIGPIFDKRPPQIYKLSLNLRSLLRILVFCIWIQDKKFNNGWSIQRRYKNLEEGQLRDSGVTLKGHNLDVTCIILSKRQIGLYLVVQIIRLLNGKRWLIQFIENNHNLVTLSLLYSVYYQIKVKIEYFLFIRMDQLRFELKYRQELVDVSLLGSQALQKYWLNEDDKKVIVWKKKAIEKIQVQVSFRISQK</sequence>
<proteinExistence type="predicted"/>
<dbReference type="AlphaFoldDB" id="A0A8S1X9D8"/>
<accession>A0A8S1X9D8</accession>
<reference evidence="1" key="1">
    <citation type="submission" date="2021-01" db="EMBL/GenBank/DDBJ databases">
        <authorList>
            <consortium name="Genoscope - CEA"/>
            <person name="William W."/>
        </authorList>
    </citation>
    <scope>NUCLEOTIDE SEQUENCE</scope>
</reference>
<evidence type="ECO:0000313" key="2">
    <source>
        <dbReference type="Proteomes" id="UP000689195"/>
    </source>
</evidence>
<keyword evidence="2" id="KW-1185">Reference proteome</keyword>
<name>A0A8S1X9D8_9CILI</name>
<evidence type="ECO:0000313" key="1">
    <source>
        <dbReference type="EMBL" id="CAD8197607.1"/>
    </source>
</evidence>
<dbReference type="Proteomes" id="UP000689195">
    <property type="component" value="Unassembled WGS sequence"/>
</dbReference>
<gene>
    <name evidence="1" type="ORF">PPENT_87.1.T1160017</name>
</gene>
<comment type="caution">
    <text evidence="1">The sequence shown here is derived from an EMBL/GenBank/DDBJ whole genome shotgun (WGS) entry which is preliminary data.</text>
</comment>
<organism evidence="1 2">
    <name type="scientific">Paramecium pentaurelia</name>
    <dbReference type="NCBI Taxonomy" id="43138"/>
    <lineage>
        <taxon>Eukaryota</taxon>
        <taxon>Sar</taxon>
        <taxon>Alveolata</taxon>
        <taxon>Ciliophora</taxon>
        <taxon>Intramacronucleata</taxon>
        <taxon>Oligohymenophorea</taxon>
        <taxon>Peniculida</taxon>
        <taxon>Parameciidae</taxon>
        <taxon>Paramecium</taxon>
    </lineage>
</organism>
<protein>
    <submittedName>
        <fullName evidence="1">Uncharacterized protein</fullName>
    </submittedName>
</protein>